<keyword evidence="2" id="KW-1185">Reference proteome</keyword>
<protein>
    <submittedName>
        <fullName evidence="1">RNase H domain-containing protein</fullName>
    </submittedName>
</protein>
<proteinExistence type="predicted"/>
<dbReference type="EMBL" id="VUJU01000267">
    <property type="protein sequence ID" value="KAF0771657.1"/>
    <property type="molecule type" value="Genomic_DNA"/>
</dbReference>
<name>A0A6G0ZKS9_APHCR</name>
<dbReference type="Proteomes" id="UP000478052">
    <property type="component" value="Unassembled WGS sequence"/>
</dbReference>
<dbReference type="AlphaFoldDB" id="A0A6G0ZKS9"/>
<comment type="caution">
    <text evidence="1">The sequence shown here is derived from an EMBL/GenBank/DDBJ whole genome shotgun (WGS) entry which is preliminary data.</text>
</comment>
<organism evidence="1 2">
    <name type="scientific">Aphis craccivora</name>
    <name type="common">Cowpea aphid</name>
    <dbReference type="NCBI Taxonomy" id="307492"/>
    <lineage>
        <taxon>Eukaryota</taxon>
        <taxon>Metazoa</taxon>
        <taxon>Ecdysozoa</taxon>
        <taxon>Arthropoda</taxon>
        <taxon>Hexapoda</taxon>
        <taxon>Insecta</taxon>
        <taxon>Pterygota</taxon>
        <taxon>Neoptera</taxon>
        <taxon>Paraneoptera</taxon>
        <taxon>Hemiptera</taxon>
        <taxon>Sternorrhyncha</taxon>
        <taxon>Aphidomorpha</taxon>
        <taxon>Aphidoidea</taxon>
        <taxon>Aphididae</taxon>
        <taxon>Aphidini</taxon>
        <taxon>Aphis</taxon>
        <taxon>Aphis</taxon>
    </lineage>
</organism>
<sequence>MHIYSLSRFLRIGHIKIFHGHLMSKEEPWPAIYPAREVQFTTKHILTECRIYYLKLLKNISAHQFIEKKNRFAFEIYKTIFRL</sequence>
<reference evidence="1 2" key="1">
    <citation type="submission" date="2019-08" db="EMBL/GenBank/DDBJ databases">
        <title>Whole genome of Aphis craccivora.</title>
        <authorList>
            <person name="Voronova N.V."/>
            <person name="Shulinski R.S."/>
            <person name="Bandarenka Y.V."/>
            <person name="Zhorov D.G."/>
            <person name="Warner D."/>
        </authorList>
    </citation>
    <scope>NUCLEOTIDE SEQUENCE [LARGE SCALE GENOMIC DNA]</scope>
    <source>
        <strain evidence="1">180601</strain>
        <tissue evidence="1">Whole Body</tissue>
    </source>
</reference>
<evidence type="ECO:0000313" key="1">
    <source>
        <dbReference type="EMBL" id="KAF0771657.1"/>
    </source>
</evidence>
<accession>A0A6G0ZKS9</accession>
<evidence type="ECO:0000313" key="2">
    <source>
        <dbReference type="Proteomes" id="UP000478052"/>
    </source>
</evidence>
<gene>
    <name evidence="1" type="ORF">FWK35_00001269</name>
</gene>